<feature type="region of interest" description="Disordered" evidence="1">
    <location>
        <begin position="57"/>
        <end position="100"/>
    </location>
</feature>
<feature type="compositionally biased region" description="Polar residues" evidence="1">
    <location>
        <begin position="73"/>
        <end position="86"/>
    </location>
</feature>
<dbReference type="PANTHER" id="PTHR38654:SF1">
    <property type="entry name" value="BUCKY BALL"/>
    <property type="match status" value="1"/>
</dbReference>
<proteinExistence type="predicted"/>
<evidence type="ECO:0000256" key="1">
    <source>
        <dbReference type="SAM" id="MobiDB-lite"/>
    </source>
</evidence>
<name>A0AAW0QBM4_9GOBI</name>
<comment type="caution">
    <text evidence="2">The sequence shown here is derived from an EMBL/GenBank/DDBJ whole genome shotgun (WGS) entry which is preliminary data.</text>
</comment>
<dbReference type="Proteomes" id="UP001460270">
    <property type="component" value="Unassembled WGS sequence"/>
</dbReference>
<dbReference type="AlphaFoldDB" id="A0AAW0QBM4"/>
<sequence length="692" mass="77508">MKSRCSAGCGARFTHSPPAPHLDSSPDLLKLTCVPAVCIPLLLLVCPRKTRVKMSTAAFSRSTAHPRAEAENTPPQTHSGASNTGAAQGGHVPGQDPGLAHPQLMSRPVFYVPAPTPHFMHYQWPMPFYNPFNPFSGMGYGMMMPPFPPVPYMEPPAYFLPHAPMQPVDSRRPPHPQPHPSSTAPHQTRRPRPPHPARYRETVNTEVQTEPRPSGDFRGGSPLRSCSDSGRETALNSPTSSTSSQKKADNHVENSNEANEVVDVQNTSTRSENVPSTESPLQSLKNRNVHLVRQDKVITADSPAKEMSKKERRVSVPDILLSWGNGTQQENEMANDKNEKLPSYEDDVVNFQSSTVVNEEQFEPETVDGEKDENAKNAESRLHYEPYEQSLNITLEEPSESMVMTSGKSQRKLNESIWSVESLPIYVPTKEWLAQNTTAGREVILELAEEAEKNKEDEEANEKSRSSSSGSVQLSDSFIDFSTPASKMNEMNCKQASNVAIESQNYKVQKCRIALDSPVCKERNLPEICAKEVEIKNVADPVQSPKRLSFTVEEKLEKSQDSNKDKTVILEAEKACEDESLQQQQKKVVEVVEVEQLLVPPLPLTAMELSPSKAHLVDRGVQWEETEVTNAVVNHRRNHFNTSDVHNTSTRSESAVMMGNWQKKRYYQNRNKGMRKSQLWKQNNIISSRFRN</sequence>
<feature type="compositionally biased region" description="Basic residues" evidence="1">
    <location>
        <begin position="187"/>
        <end position="197"/>
    </location>
</feature>
<reference evidence="3" key="1">
    <citation type="submission" date="2024-04" db="EMBL/GenBank/DDBJ databases">
        <title>Salinicola lusitanus LLJ914,a marine bacterium isolated from the Okinawa Trough.</title>
        <authorList>
            <person name="Li J."/>
        </authorList>
    </citation>
    <scope>NUCLEOTIDE SEQUENCE [LARGE SCALE GENOMIC DNA]</scope>
</reference>
<dbReference type="PANTHER" id="PTHR38654">
    <property type="entry name" value="BUCKY BALL-RELATED"/>
    <property type="match status" value="1"/>
</dbReference>
<dbReference type="InterPro" id="IPR053309">
    <property type="entry name" value="Balbiani_Body_Formation"/>
</dbReference>
<feature type="region of interest" description="Disordered" evidence="1">
    <location>
        <begin position="163"/>
        <end position="286"/>
    </location>
</feature>
<evidence type="ECO:0000313" key="2">
    <source>
        <dbReference type="EMBL" id="KAK7945312.1"/>
    </source>
</evidence>
<feature type="compositionally biased region" description="Polar residues" evidence="1">
    <location>
        <begin position="255"/>
        <end position="286"/>
    </location>
</feature>
<feature type="region of interest" description="Disordered" evidence="1">
    <location>
        <begin position="451"/>
        <end position="473"/>
    </location>
</feature>
<dbReference type="EMBL" id="JBBPFD010000001">
    <property type="protein sequence ID" value="KAK7945312.1"/>
    <property type="molecule type" value="Genomic_DNA"/>
</dbReference>
<feature type="compositionally biased region" description="Basic and acidic residues" evidence="1">
    <location>
        <begin position="451"/>
        <end position="465"/>
    </location>
</feature>
<protein>
    <submittedName>
        <fullName evidence="2">Uncharacterized protein</fullName>
    </submittedName>
</protein>
<evidence type="ECO:0000313" key="3">
    <source>
        <dbReference type="Proteomes" id="UP001460270"/>
    </source>
</evidence>
<feature type="compositionally biased region" description="Polar residues" evidence="1">
    <location>
        <begin position="224"/>
        <end position="245"/>
    </location>
</feature>
<gene>
    <name evidence="2" type="ORF">WMY93_001040</name>
</gene>
<organism evidence="2 3">
    <name type="scientific">Mugilogobius chulae</name>
    <name type="common">yellowstripe goby</name>
    <dbReference type="NCBI Taxonomy" id="88201"/>
    <lineage>
        <taxon>Eukaryota</taxon>
        <taxon>Metazoa</taxon>
        <taxon>Chordata</taxon>
        <taxon>Craniata</taxon>
        <taxon>Vertebrata</taxon>
        <taxon>Euteleostomi</taxon>
        <taxon>Actinopterygii</taxon>
        <taxon>Neopterygii</taxon>
        <taxon>Teleostei</taxon>
        <taxon>Neoteleostei</taxon>
        <taxon>Acanthomorphata</taxon>
        <taxon>Gobiaria</taxon>
        <taxon>Gobiiformes</taxon>
        <taxon>Gobioidei</taxon>
        <taxon>Gobiidae</taxon>
        <taxon>Gobionellinae</taxon>
        <taxon>Mugilogobius</taxon>
    </lineage>
</organism>
<keyword evidence="3" id="KW-1185">Reference proteome</keyword>
<accession>A0AAW0QBM4</accession>